<organism evidence="1 2">
    <name type="scientific">Brassica rapa subsp. trilocularis</name>
    <dbReference type="NCBI Taxonomy" id="1813537"/>
    <lineage>
        <taxon>Eukaryota</taxon>
        <taxon>Viridiplantae</taxon>
        <taxon>Streptophyta</taxon>
        <taxon>Embryophyta</taxon>
        <taxon>Tracheophyta</taxon>
        <taxon>Spermatophyta</taxon>
        <taxon>Magnoliopsida</taxon>
        <taxon>eudicotyledons</taxon>
        <taxon>Gunneridae</taxon>
        <taxon>Pentapetalae</taxon>
        <taxon>rosids</taxon>
        <taxon>malvids</taxon>
        <taxon>Brassicales</taxon>
        <taxon>Brassicaceae</taxon>
        <taxon>Brassiceae</taxon>
        <taxon>Brassica</taxon>
    </lineage>
</organism>
<reference evidence="1 2" key="1">
    <citation type="submission" date="2021-03" db="EMBL/GenBank/DDBJ databases">
        <authorList>
            <person name="King G.J."/>
            <person name="Bancroft I."/>
            <person name="Baten A."/>
            <person name="Bloomfield J."/>
            <person name="Borpatragohain P."/>
            <person name="He Z."/>
            <person name="Irish N."/>
            <person name="Irwin J."/>
            <person name="Liu K."/>
            <person name="Mauleon R.P."/>
            <person name="Moore J."/>
            <person name="Morris R."/>
            <person name="Ostergaard L."/>
            <person name="Wang B."/>
            <person name="Wells R."/>
        </authorList>
    </citation>
    <scope>NUCLEOTIDE SEQUENCE [LARGE SCALE GENOMIC DNA]</scope>
    <source>
        <strain evidence="1">R-o-18</strain>
        <tissue evidence="1">Leaf</tissue>
    </source>
</reference>
<proteinExistence type="predicted"/>
<comment type="caution">
    <text evidence="1">The sequence shown here is derived from an EMBL/GenBank/DDBJ whole genome shotgun (WGS) entry which is preliminary data.</text>
</comment>
<dbReference type="Proteomes" id="UP000823674">
    <property type="component" value="Chromosome A02"/>
</dbReference>
<protein>
    <submittedName>
        <fullName evidence="1">Uncharacterized protein</fullName>
    </submittedName>
</protein>
<gene>
    <name evidence="1" type="primary">A02p025250.1_BraROA</name>
    <name evidence="1" type="ORF">IGI04_006189</name>
</gene>
<evidence type="ECO:0000313" key="1">
    <source>
        <dbReference type="EMBL" id="KAG5409870.1"/>
    </source>
</evidence>
<evidence type="ECO:0000313" key="2">
    <source>
        <dbReference type="Proteomes" id="UP000823674"/>
    </source>
</evidence>
<sequence>MEIQILVLRNCFSRNNYIHKTLTRRRDVPHEAGFEEDIYEREMDFIGENELFH</sequence>
<keyword evidence="2" id="KW-1185">Reference proteome</keyword>
<name>A0ABQ7NIJ8_BRACM</name>
<accession>A0ABQ7NIJ8</accession>
<dbReference type="EMBL" id="JADBGQ010000002">
    <property type="protein sequence ID" value="KAG5409870.1"/>
    <property type="molecule type" value="Genomic_DNA"/>
</dbReference>